<protein>
    <submittedName>
        <fullName evidence="2">Uncharacterized protein</fullName>
    </submittedName>
</protein>
<sequence>MVKPRPFGRIPPAVFAFRLLKELPRPGNHMAGDAKVASPPTCWRTPGADGPMGRWADGPIGPSAHRPIGTGRRKGASHGGLSTEKKDFGFHIRRRRSFLDPPFARSGQKVVGAKRRRLLEGGAYLYAPPSNEQVRSAPVGIPPICPPIFEGGEGFLPPPLERFAPVTVRRPRTTFPSGIGGWATCLPKPSLCECNHQPWHPLKEPLLGGREGLTTILLRRIVSSGEWLRKGCPQWLSSLRKGVCPPGALPLGGNHYQSFDNMPFGHGETT</sequence>
<dbReference type="Proteomes" id="UP001283361">
    <property type="component" value="Unassembled WGS sequence"/>
</dbReference>
<organism evidence="2 3">
    <name type="scientific">Elysia crispata</name>
    <name type="common">lettuce slug</name>
    <dbReference type="NCBI Taxonomy" id="231223"/>
    <lineage>
        <taxon>Eukaryota</taxon>
        <taxon>Metazoa</taxon>
        <taxon>Spiralia</taxon>
        <taxon>Lophotrochozoa</taxon>
        <taxon>Mollusca</taxon>
        <taxon>Gastropoda</taxon>
        <taxon>Heterobranchia</taxon>
        <taxon>Euthyneura</taxon>
        <taxon>Panpulmonata</taxon>
        <taxon>Sacoglossa</taxon>
        <taxon>Placobranchoidea</taxon>
        <taxon>Plakobranchidae</taxon>
        <taxon>Elysia</taxon>
    </lineage>
</organism>
<reference evidence="2" key="1">
    <citation type="journal article" date="2023" name="G3 (Bethesda)">
        <title>A reference genome for the long-term kleptoplast-retaining sea slug Elysia crispata morphotype clarki.</title>
        <authorList>
            <person name="Eastman K.E."/>
            <person name="Pendleton A.L."/>
            <person name="Shaikh M.A."/>
            <person name="Suttiyut T."/>
            <person name="Ogas R."/>
            <person name="Tomko P."/>
            <person name="Gavelis G."/>
            <person name="Widhalm J.R."/>
            <person name="Wisecaver J.H."/>
        </authorList>
    </citation>
    <scope>NUCLEOTIDE SEQUENCE</scope>
    <source>
        <strain evidence="2">ECLA1</strain>
    </source>
</reference>
<name>A0AAE1ATE9_9GAST</name>
<evidence type="ECO:0000313" key="3">
    <source>
        <dbReference type="Proteomes" id="UP001283361"/>
    </source>
</evidence>
<gene>
    <name evidence="2" type="ORF">RRG08_015277</name>
</gene>
<feature type="region of interest" description="Disordered" evidence="1">
    <location>
        <begin position="65"/>
        <end position="84"/>
    </location>
</feature>
<keyword evidence="3" id="KW-1185">Reference proteome</keyword>
<comment type="caution">
    <text evidence="2">The sequence shown here is derived from an EMBL/GenBank/DDBJ whole genome shotgun (WGS) entry which is preliminary data.</text>
</comment>
<proteinExistence type="predicted"/>
<dbReference type="EMBL" id="JAWDGP010001250">
    <property type="protein sequence ID" value="KAK3793435.1"/>
    <property type="molecule type" value="Genomic_DNA"/>
</dbReference>
<evidence type="ECO:0000313" key="2">
    <source>
        <dbReference type="EMBL" id="KAK3793435.1"/>
    </source>
</evidence>
<evidence type="ECO:0000256" key="1">
    <source>
        <dbReference type="SAM" id="MobiDB-lite"/>
    </source>
</evidence>
<dbReference type="AlphaFoldDB" id="A0AAE1ATE9"/>
<accession>A0AAE1ATE9</accession>